<organism evidence="1 2">
    <name type="scientific">Rangifer tarandus platyrhynchus</name>
    <name type="common">Svalbard reindeer</name>
    <dbReference type="NCBI Taxonomy" id="3082113"/>
    <lineage>
        <taxon>Eukaryota</taxon>
        <taxon>Metazoa</taxon>
        <taxon>Chordata</taxon>
        <taxon>Craniata</taxon>
        <taxon>Vertebrata</taxon>
        <taxon>Euteleostomi</taxon>
        <taxon>Mammalia</taxon>
        <taxon>Eutheria</taxon>
        <taxon>Laurasiatheria</taxon>
        <taxon>Artiodactyla</taxon>
        <taxon>Ruminantia</taxon>
        <taxon>Pecora</taxon>
        <taxon>Cervidae</taxon>
        <taxon>Odocoileinae</taxon>
        <taxon>Rangifer</taxon>
    </lineage>
</organism>
<evidence type="ECO:0000313" key="2">
    <source>
        <dbReference type="Proteomes" id="UP001162501"/>
    </source>
</evidence>
<dbReference type="EMBL" id="OX596109">
    <property type="protein sequence ID" value="CAN0274648.1"/>
    <property type="molecule type" value="Genomic_DNA"/>
</dbReference>
<reference evidence="1" key="2">
    <citation type="submission" date="2025-03" db="EMBL/GenBank/DDBJ databases">
        <authorList>
            <consortium name="ELIXIR-Norway"/>
            <consortium name="Elixir Norway"/>
        </authorList>
    </citation>
    <scope>NUCLEOTIDE SEQUENCE</scope>
</reference>
<name>A0AC59Z6V6_RANTA</name>
<protein>
    <submittedName>
        <fullName evidence="1">Uncharacterized protein</fullName>
    </submittedName>
</protein>
<reference evidence="1" key="1">
    <citation type="submission" date="2023-05" db="EMBL/GenBank/DDBJ databases">
        <authorList>
            <consortium name="ELIXIR-Norway"/>
        </authorList>
    </citation>
    <scope>NUCLEOTIDE SEQUENCE</scope>
</reference>
<gene>
    <name evidence="1" type="ORF">MRATA1EN22A_LOCUS14739</name>
</gene>
<proteinExistence type="predicted"/>
<evidence type="ECO:0000313" key="1">
    <source>
        <dbReference type="EMBL" id="CAN0274648.1"/>
    </source>
</evidence>
<dbReference type="Proteomes" id="UP001162501">
    <property type="component" value="Chromosome 25"/>
</dbReference>
<accession>A0AC59Z6V6</accession>
<sequence length="124" mass="14511">MFKKKKKNPFAPLKSTFVLQKIFYSVSLIVKTSSIKVICTCREKNDFFKIYRGSCQIDVLYILWFCFLKEFFSLFLHLTKEKIKKRVRNDSSGMILTCKMSLGFLLCLLSSSLPCPHPTHTHFL</sequence>